<organism evidence="2 3">
    <name type="scientific">Legionella gratiana</name>
    <dbReference type="NCBI Taxonomy" id="45066"/>
    <lineage>
        <taxon>Bacteria</taxon>
        <taxon>Pseudomonadati</taxon>
        <taxon>Pseudomonadota</taxon>
        <taxon>Gammaproteobacteria</taxon>
        <taxon>Legionellales</taxon>
        <taxon>Legionellaceae</taxon>
        <taxon>Legionella</taxon>
    </lineage>
</organism>
<evidence type="ECO:0000313" key="3">
    <source>
        <dbReference type="Proteomes" id="UP000254476"/>
    </source>
</evidence>
<protein>
    <submittedName>
        <fullName evidence="2">Transposase, IS4 family TnpA</fullName>
        <ecNumber evidence="2">3.1.-.-</ecNumber>
    </submittedName>
</protein>
<dbReference type="SUPFAM" id="SSF53098">
    <property type="entry name" value="Ribonuclease H-like"/>
    <property type="match status" value="1"/>
</dbReference>
<dbReference type="PANTHER" id="PTHR37319:SF1">
    <property type="entry name" value="TRANSPOSASE TN5 DIMERISATION DOMAIN-CONTAINING PROTEIN"/>
    <property type="match status" value="1"/>
</dbReference>
<evidence type="ECO:0000259" key="1">
    <source>
        <dbReference type="Pfam" id="PF14706"/>
    </source>
</evidence>
<dbReference type="AlphaFoldDB" id="A0A378JCQ2"/>
<reference evidence="2 3" key="1">
    <citation type="submission" date="2018-06" db="EMBL/GenBank/DDBJ databases">
        <authorList>
            <consortium name="Pathogen Informatics"/>
            <person name="Doyle S."/>
        </authorList>
    </citation>
    <scope>NUCLEOTIDE SEQUENCE [LARGE SCALE GENOMIC DNA]</scope>
    <source>
        <strain evidence="2 3">NCTC12388</strain>
    </source>
</reference>
<gene>
    <name evidence="2" type="primary">tnpA_1</name>
    <name evidence="2" type="ORF">NCTC12388_02124</name>
</gene>
<dbReference type="Gene3D" id="1.10.246.40">
    <property type="entry name" value="Tn5 transposase, domain 1"/>
    <property type="match status" value="1"/>
</dbReference>
<evidence type="ECO:0000313" key="2">
    <source>
        <dbReference type="EMBL" id="STX45395.1"/>
    </source>
</evidence>
<dbReference type="NCBIfam" id="NF033590">
    <property type="entry name" value="transpos_IS4_3"/>
    <property type="match status" value="1"/>
</dbReference>
<dbReference type="Gene3D" id="3.90.350.10">
    <property type="entry name" value="Transposase Inhibitor Protein From Tn5, Chain A, domain 1"/>
    <property type="match status" value="1"/>
</dbReference>
<dbReference type="Pfam" id="PF14706">
    <property type="entry name" value="Tnp_DNA_bind"/>
    <property type="match status" value="1"/>
</dbReference>
<dbReference type="PANTHER" id="PTHR37319">
    <property type="entry name" value="TRANSPOSASE"/>
    <property type="match status" value="1"/>
</dbReference>
<dbReference type="InterPro" id="IPR014735">
    <property type="entry name" value="Transposase_Tn5-like_N"/>
</dbReference>
<dbReference type="InterPro" id="IPR012337">
    <property type="entry name" value="RNaseH-like_sf"/>
</dbReference>
<dbReference type="GO" id="GO:0016787">
    <property type="term" value="F:hydrolase activity"/>
    <property type="evidence" value="ECO:0007669"/>
    <property type="project" value="UniProtKB-KW"/>
</dbReference>
<feature type="domain" description="Transposase Tn5-like N-terminal" evidence="1">
    <location>
        <begin position="23"/>
        <end position="80"/>
    </location>
</feature>
<keyword evidence="2" id="KW-0378">Hydrolase</keyword>
<dbReference type="InterPro" id="IPR054836">
    <property type="entry name" value="Tn5_transposase"/>
</dbReference>
<name>A0A378JCQ2_9GAMM</name>
<dbReference type="Proteomes" id="UP000254476">
    <property type="component" value="Unassembled WGS sequence"/>
</dbReference>
<dbReference type="EMBL" id="UGOB01000001">
    <property type="protein sequence ID" value="STX45395.1"/>
    <property type="molecule type" value="Genomic_DNA"/>
</dbReference>
<sequence length="227" mass="25786">MIKCLLFLRVKAMELEIENAVVWSEAIFGRCDLGDKRLTGRLVKIGSQLSKSQGASLAKSCEGKSASIEGSYRFIRNSRVSAKQIAEGGYPATALLAQRIPVLLAIEDSTSLSYKHEVSERLGHTSNSLNTKTQGYLVHSTMLMDAQKEKTIGLIAQERWCRDKSSYGKNHHRNKIQYKDKESYKWVKNTHFMENCLGEKIKDVISVCDREADIYEYIQYKLEPILE</sequence>
<dbReference type="STRING" id="45066.Lgra_3371"/>
<proteinExistence type="predicted"/>
<dbReference type="EC" id="3.1.-.-" evidence="2"/>
<accession>A0A378JCQ2</accession>
<dbReference type="InterPro" id="IPR038215">
    <property type="entry name" value="TN5-like_N_sf"/>
</dbReference>
<dbReference type="InterPro" id="IPR047768">
    <property type="entry name" value="Tn5p-like"/>
</dbReference>